<keyword evidence="6" id="KW-0808">Transferase</keyword>
<protein>
    <recommendedName>
        <fullName evidence="3">histidine kinase</fullName>
        <ecNumber evidence="3">2.7.13.3</ecNumber>
    </recommendedName>
</protein>
<dbReference type="PROSITE" id="PS50109">
    <property type="entry name" value="HIS_KIN"/>
    <property type="match status" value="1"/>
</dbReference>
<evidence type="ECO:0000256" key="11">
    <source>
        <dbReference type="ARBA" id="ARBA00022989"/>
    </source>
</evidence>
<comment type="caution">
    <text evidence="17">The sequence shown here is derived from an EMBL/GenBank/DDBJ whole genome shotgun (WGS) entry which is preliminary data.</text>
</comment>
<keyword evidence="8" id="KW-0547">Nucleotide-binding</keyword>
<evidence type="ECO:0000256" key="7">
    <source>
        <dbReference type="ARBA" id="ARBA00022692"/>
    </source>
</evidence>
<proteinExistence type="predicted"/>
<feature type="transmembrane region" description="Helical" evidence="15">
    <location>
        <begin position="183"/>
        <end position="203"/>
    </location>
</feature>
<evidence type="ECO:0000256" key="15">
    <source>
        <dbReference type="SAM" id="Phobius"/>
    </source>
</evidence>
<keyword evidence="7 15" id="KW-0812">Transmembrane</keyword>
<dbReference type="GeneID" id="98567532"/>
<dbReference type="InterPro" id="IPR036097">
    <property type="entry name" value="HisK_dim/P_sf"/>
</dbReference>
<evidence type="ECO:0000259" key="16">
    <source>
        <dbReference type="PROSITE" id="PS50109"/>
    </source>
</evidence>
<dbReference type="Pfam" id="PF02518">
    <property type="entry name" value="HATPase_c"/>
    <property type="match status" value="1"/>
</dbReference>
<comment type="catalytic activity">
    <reaction evidence="1">
        <text>ATP + protein L-histidine = ADP + protein N-phospho-L-histidine.</text>
        <dbReference type="EC" id="2.7.13.3"/>
    </reaction>
</comment>
<dbReference type="Gene3D" id="1.10.287.130">
    <property type="match status" value="1"/>
</dbReference>
<evidence type="ECO:0000313" key="18">
    <source>
        <dbReference type="Proteomes" id="UP000287239"/>
    </source>
</evidence>
<name>A0A429ZTU9_9ENTE</name>
<feature type="domain" description="Histidine kinase" evidence="16">
    <location>
        <begin position="278"/>
        <end position="485"/>
    </location>
</feature>
<dbReference type="GO" id="GO:0005524">
    <property type="term" value="F:ATP binding"/>
    <property type="evidence" value="ECO:0007669"/>
    <property type="project" value="UniProtKB-KW"/>
</dbReference>
<dbReference type="Proteomes" id="UP000287239">
    <property type="component" value="Unassembled WGS sequence"/>
</dbReference>
<keyword evidence="11 15" id="KW-1133">Transmembrane helix</keyword>
<dbReference type="CDD" id="cd00082">
    <property type="entry name" value="HisKA"/>
    <property type="match status" value="1"/>
</dbReference>
<evidence type="ECO:0000256" key="6">
    <source>
        <dbReference type="ARBA" id="ARBA00022679"/>
    </source>
</evidence>
<dbReference type="SMART" id="SM00388">
    <property type="entry name" value="HisKA"/>
    <property type="match status" value="1"/>
</dbReference>
<dbReference type="InterPro" id="IPR005467">
    <property type="entry name" value="His_kinase_dom"/>
</dbReference>
<dbReference type="RefSeq" id="WP_126778708.1">
    <property type="nucleotide sequence ID" value="NZ_CAUQJP010000001.1"/>
</dbReference>
<evidence type="ECO:0000256" key="14">
    <source>
        <dbReference type="SAM" id="Coils"/>
    </source>
</evidence>
<accession>A0A429ZTU9</accession>
<evidence type="ECO:0000256" key="13">
    <source>
        <dbReference type="ARBA" id="ARBA00023136"/>
    </source>
</evidence>
<dbReference type="AlphaFoldDB" id="A0A429ZTU9"/>
<keyword evidence="14" id="KW-0175">Coiled coil</keyword>
<keyword evidence="13 15" id="KW-0472">Membrane</keyword>
<dbReference type="SUPFAM" id="SSF55874">
    <property type="entry name" value="ATPase domain of HSP90 chaperone/DNA topoisomerase II/histidine kinase"/>
    <property type="match status" value="1"/>
</dbReference>
<dbReference type="GO" id="GO:0005886">
    <property type="term" value="C:plasma membrane"/>
    <property type="evidence" value="ECO:0007669"/>
    <property type="project" value="UniProtKB-SubCell"/>
</dbReference>
<keyword evidence="5" id="KW-0597">Phosphoprotein</keyword>
<evidence type="ECO:0000256" key="9">
    <source>
        <dbReference type="ARBA" id="ARBA00022777"/>
    </source>
</evidence>
<evidence type="ECO:0000256" key="8">
    <source>
        <dbReference type="ARBA" id="ARBA00022741"/>
    </source>
</evidence>
<evidence type="ECO:0000256" key="5">
    <source>
        <dbReference type="ARBA" id="ARBA00022553"/>
    </source>
</evidence>
<dbReference type="GO" id="GO:0000155">
    <property type="term" value="F:phosphorelay sensor kinase activity"/>
    <property type="evidence" value="ECO:0007669"/>
    <property type="project" value="InterPro"/>
</dbReference>
<evidence type="ECO:0000256" key="1">
    <source>
        <dbReference type="ARBA" id="ARBA00000085"/>
    </source>
</evidence>
<dbReference type="InterPro" id="IPR050398">
    <property type="entry name" value="HssS/ArlS-like"/>
</dbReference>
<comment type="subcellular location">
    <subcellularLocation>
        <location evidence="2">Cell membrane</location>
        <topology evidence="2">Multi-pass membrane protein</topology>
    </subcellularLocation>
</comment>
<dbReference type="OrthoDB" id="9762826at2"/>
<dbReference type="PANTHER" id="PTHR45528:SF1">
    <property type="entry name" value="SENSOR HISTIDINE KINASE CPXA"/>
    <property type="match status" value="1"/>
</dbReference>
<keyword evidence="18" id="KW-1185">Reference proteome</keyword>
<feature type="coiled-coil region" evidence="14">
    <location>
        <begin position="237"/>
        <end position="268"/>
    </location>
</feature>
<keyword evidence="4" id="KW-1003">Cell membrane</keyword>
<gene>
    <name evidence="17" type="ORF">CBF35_04055</name>
</gene>
<dbReference type="InterPro" id="IPR003594">
    <property type="entry name" value="HATPase_dom"/>
</dbReference>
<evidence type="ECO:0000256" key="12">
    <source>
        <dbReference type="ARBA" id="ARBA00023012"/>
    </source>
</evidence>
<evidence type="ECO:0000256" key="10">
    <source>
        <dbReference type="ARBA" id="ARBA00022840"/>
    </source>
</evidence>
<sequence>MIKKMSQRLLVKISKMPLYWKTWTVTAGTILMTIGVFFIIFGLFASKFLTLSQQRKFDQKAEMIFNEISQGGVNTEKLEEHMLQGFTVFVSQKDQLIFPAFASLVINDGVQFDEKSLEGYYQDDFQSTQPVTQAQLGATTLSNLQESLLVQRQITYQGNQFFVEVYYPVSVNQEDVTAVLMSMIPYLLLTGLGVSFIVSRFYASYVSEKITKINYLLKGMSSSSIELDYQASQGDELKELENNIHAMYQNLQLTMAQLNTEVTTVKRLEKDRQVFMRGATHELKTPIMAMTTMLEGMISQVEGFENHEEYLHKCYARLKSMSRLVNEMLEVSKIESVIYTGETDLAQGTAEVLEVYEYMIKDKELVLNVSEIPCSKINIPSGNLKKILSNLIGNAVKYTPVAGQITINGNHEEWEIRNQMSPEVNLAQKDIFAPFITVASQTDSEFEKSHGLGLYLVATILKQYDYQYDFQIDEDCGEFVFRIKL</sequence>
<dbReference type="SUPFAM" id="SSF47384">
    <property type="entry name" value="Homodimeric domain of signal transducing histidine kinase"/>
    <property type="match status" value="1"/>
</dbReference>
<keyword evidence="10" id="KW-0067">ATP-binding</keyword>
<feature type="transmembrane region" description="Helical" evidence="15">
    <location>
        <begin position="20"/>
        <end position="45"/>
    </location>
</feature>
<evidence type="ECO:0000256" key="2">
    <source>
        <dbReference type="ARBA" id="ARBA00004651"/>
    </source>
</evidence>
<dbReference type="Gene3D" id="3.30.565.10">
    <property type="entry name" value="Histidine kinase-like ATPase, C-terminal domain"/>
    <property type="match status" value="1"/>
</dbReference>
<dbReference type="InterPro" id="IPR003661">
    <property type="entry name" value="HisK_dim/P_dom"/>
</dbReference>
<dbReference type="EC" id="2.7.13.3" evidence="3"/>
<dbReference type="Pfam" id="PF00512">
    <property type="entry name" value="HisKA"/>
    <property type="match status" value="1"/>
</dbReference>
<dbReference type="EMBL" id="NGJU01000004">
    <property type="protein sequence ID" value="RST97108.1"/>
    <property type="molecule type" value="Genomic_DNA"/>
</dbReference>
<dbReference type="InterPro" id="IPR036890">
    <property type="entry name" value="HATPase_C_sf"/>
</dbReference>
<evidence type="ECO:0000256" key="4">
    <source>
        <dbReference type="ARBA" id="ARBA00022475"/>
    </source>
</evidence>
<keyword evidence="9" id="KW-0418">Kinase</keyword>
<keyword evidence="12" id="KW-0902">Two-component regulatory system</keyword>
<dbReference type="PANTHER" id="PTHR45528">
    <property type="entry name" value="SENSOR HISTIDINE KINASE CPXA"/>
    <property type="match status" value="1"/>
</dbReference>
<reference evidence="17 18" key="1">
    <citation type="submission" date="2017-05" db="EMBL/GenBank/DDBJ databases">
        <title>Vagococcus spp. assemblies.</title>
        <authorList>
            <person name="Gulvik C.A."/>
        </authorList>
    </citation>
    <scope>NUCLEOTIDE SEQUENCE [LARGE SCALE GENOMIC DNA]</scope>
    <source>
        <strain evidence="17 18">NCFB 2777</strain>
    </source>
</reference>
<evidence type="ECO:0000313" key="17">
    <source>
        <dbReference type="EMBL" id="RST97108.1"/>
    </source>
</evidence>
<organism evidence="17 18">
    <name type="scientific">Vagococcus salmoninarum</name>
    <dbReference type="NCBI Taxonomy" id="2739"/>
    <lineage>
        <taxon>Bacteria</taxon>
        <taxon>Bacillati</taxon>
        <taxon>Bacillota</taxon>
        <taxon>Bacilli</taxon>
        <taxon>Lactobacillales</taxon>
        <taxon>Enterococcaceae</taxon>
        <taxon>Vagococcus</taxon>
    </lineage>
</organism>
<evidence type="ECO:0000256" key="3">
    <source>
        <dbReference type="ARBA" id="ARBA00012438"/>
    </source>
</evidence>